<accession>X0YYE2</accession>
<feature type="region of interest" description="Disordered" evidence="1">
    <location>
        <begin position="152"/>
        <end position="200"/>
    </location>
</feature>
<evidence type="ECO:0000256" key="1">
    <source>
        <dbReference type="SAM" id="MobiDB-lite"/>
    </source>
</evidence>
<name>X0YYE2_9ZZZZ</name>
<feature type="non-terminal residue" evidence="2">
    <location>
        <position position="1"/>
    </location>
</feature>
<feature type="non-terminal residue" evidence="2">
    <location>
        <position position="231"/>
    </location>
</feature>
<comment type="caution">
    <text evidence="2">The sequence shown here is derived from an EMBL/GenBank/DDBJ whole genome shotgun (WGS) entry which is preliminary data.</text>
</comment>
<proteinExistence type="predicted"/>
<evidence type="ECO:0000313" key="2">
    <source>
        <dbReference type="EMBL" id="GAG53283.1"/>
    </source>
</evidence>
<sequence length="231" mass="25052">VPTLKKLLYAANLLAGLGVAACVAASSTAAFEGVYEPVSAETVSSIRSPASIPRPEEYYSSCWKAGSPDSLSTQAICQDVGTMQAVSGRYRLYSTFFVLSDNKREGYAAIAHDRQERVYAENEKVGEYVLAQVFPDRVILKKGGASFTLERASGAGQGVSSSRSSSKTSRIEAPGRRRLEDKRPRAGRQGAAKSDKADIQQFTVSKEDKDYITDNFPKILHDVNLQTEITG</sequence>
<protein>
    <submittedName>
        <fullName evidence="2">Uncharacterized protein</fullName>
    </submittedName>
</protein>
<feature type="compositionally biased region" description="Basic and acidic residues" evidence="1">
    <location>
        <begin position="169"/>
        <end position="184"/>
    </location>
</feature>
<feature type="compositionally biased region" description="Low complexity" evidence="1">
    <location>
        <begin position="152"/>
        <end position="168"/>
    </location>
</feature>
<gene>
    <name evidence="2" type="ORF">S01H1_77954</name>
</gene>
<dbReference type="Gene3D" id="2.30.30.830">
    <property type="match status" value="1"/>
</dbReference>
<reference evidence="2" key="1">
    <citation type="journal article" date="2014" name="Front. Microbiol.">
        <title>High frequency of phylogenetically diverse reductive dehalogenase-homologous genes in deep subseafloor sedimentary metagenomes.</title>
        <authorList>
            <person name="Kawai M."/>
            <person name="Futagami T."/>
            <person name="Toyoda A."/>
            <person name="Takaki Y."/>
            <person name="Nishi S."/>
            <person name="Hori S."/>
            <person name="Arai W."/>
            <person name="Tsubouchi T."/>
            <person name="Morono Y."/>
            <person name="Uchiyama I."/>
            <person name="Ito T."/>
            <person name="Fujiyama A."/>
            <person name="Inagaki F."/>
            <person name="Takami H."/>
        </authorList>
    </citation>
    <scope>NUCLEOTIDE SEQUENCE</scope>
    <source>
        <strain evidence="2">Expedition CK06-06</strain>
    </source>
</reference>
<dbReference type="EMBL" id="BARS01052432">
    <property type="protein sequence ID" value="GAG53283.1"/>
    <property type="molecule type" value="Genomic_DNA"/>
</dbReference>
<organism evidence="2">
    <name type="scientific">marine sediment metagenome</name>
    <dbReference type="NCBI Taxonomy" id="412755"/>
    <lineage>
        <taxon>unclassified sequences</taxon>
        <taxon>metagenomes</taxon>
        <taxon>ecological metagenomes</taxon>
    </lineage>
</organism>
<dbReference type="AlphaFoldDB" id="X0YYE2"/>